<dbReference type="InterPro" id="IPR018105">
    <property type="entry name" value="Translational_control_tumour_p"/>
</dbReference>
<dbReference type="EMBL" id="KQ421626">
    <property type="protein sequence ID" value="KOF76987.1"/>
    <property type="molecule type" value="Genomic_DNA"/>
</dbReference>
<accession>A0A0L8GJ06</accession>
<dbReference type="GO" id="GO:0005737">
    <property type="term" value="C:cytoplasm"/>
    <property type="evidence" value="ECO:0007669"/>
    <property type="project" value="TreeGrafter"/>
</dbReference>
<dbReference type="KEGG" id="obi:106876508"/>
<evidence type="ECO:0000259" key="2">
    <source>
        <dbReference type="PROSITE" id="PS51797"/>
    </source>
</evidence>
<protein>
    <recommendedName>
        <fullName evidence="2">TCTP domain-containing protein</fullName>
    </recommendedName>
</protein>
<evidence type="ECO:0000313" key="3">
    <source>
        <dbReference type="EMBL" id="KOF76987.1"/>
    </source>
</evidence>
<dbReference type="SUPFAM" id="SSF51316">
    <property type="entry name" value="Mss4-like"/>
    <property type="match status" value="1"/>
</dbReference>
<organism evidence="3">
    <name type="scientific">Octopus bimaculoides</name>
    <name type="common">California two-spotted octopus</name>
    <dbReference type="NCBI Taxonomy" id="37653"/>
    <lineage>
        <taxon>Eukaryota</taxon>
        <taxon>Metazoa</taxon>
        <taxon>Spiralia</taxon>
        <taxon>Lophotrochozoa</taxon>
        <taxon>Mollusca</taxon>
        <taxon>Cephalopoda</taxon>
        <taxon>Coleoidea</taxon>
        <taxon>Octopodiformes</taxon>
        <taxon>Octopoda</taxon>
        <taxon>Incirrata</taxon>
        <taxon>Octopodidae</taxon>
        <taxon>Octopus</taxon>
    </lineage>
</organism>
<dbReference type="PANTHER" id="PTHR11991:SF0">
    <property type="entry name" value="TRANSLATIONALLY-CONTROLLED TUMOR PROTEIN"/>
    <property type="match status" value="1"/>
</dbReference>
<dbReference type="InterPro" id="IPR011323">
    <property type="entry name" value="Mss4/transl-control_tumour"/>
</dbReference>
<dbReference type="PROSITE" id="PS51797">
    <property type="entry name" value="TCTP_3"/>
    <property type="match status" value="1"/>
</dbReference>
<dbReference type="GO" id="GO:0005509">
    <property type="term" value="F:calcium ion binding"/>
    <property type="evidence" value="ECO:0007669"/>
    <property type="project" value="TreeGrafter"/>
</dbReference>
<dbReference type="PRINTS" id="PR01653">
    <property type="entry name" value="TCTPROTEIN"/>
</dbReference>
<dbReference type="InterPro" id="IPR011057">
    <property type="entry name" value="Mss4-like_sf"/>
</dbReference>
<evidence type="ECO:0000256" key="1">
    <source>
        <dbReference type="PROSITE-ProRule" id="PRU01133"/>
    </source>
</evidence>
<dbReference type="OMA" id="CAMITEG"/>
<dbReference type="Pfam" id="PF00838">
    <property type="entry name" value="TCTP"/>
    <property type="match status" value="1"/>
</dbReference>
<gene>
    <name evidence="3" type="ORF">OCBIM_22032645mg</name>
</gene>
<name>A0A0L8GJ06_OCTBM</name>
<dbReference type="STRING" id="37653.A0A0L8GJ06"/>
<sequence>MIIYKDIVTGDELFSDAYPMKELHGIAFEVEGKYITGQSETFDIGANPSAEEASETYNDVGASGINIVLYHRLVEVYIDKPYFKDHLKSSTKKIVDMLTETNKDRVEPFKASAVILVKELIKRFKELRFFVGESNEIGTFMILDHREDQTPFFIVLKDGLEMVKC</sequence>
<dbReference type="AlphaFoldDB" id="A0A0L8GJ06"/>
<dbReference type="OrthoDB" id="10248936at2759"/>
<dbReference type="PANTHER" id="PTHR11991">
    <property type="entry name" value="TRANSLATIONALLY CONTROLLED TUMOR PROTEIN-RELATED"/>
    <property type="match status" value="1"/>
</dbReference>
<feature type="domain" description="TCTP" evidence="2">
    <location>
        <begin position="1"/>
        <end position="165"/>
    </location>
</feature>
<dbReference type="Gene3D" id="2.170.150.10">
    <property type="entry name" value="Metal Binding Protein, Guanine Nucleotide Exchange Factor, Chain A"/>
    <property type="match status" value="1"/>
</dbReference>
<reference evidence="3" key="1">
    <citation type="submission" date="2015-07" db="EMBL/GenBank/DDBJ databases">
        <title>MeaNS - Measles Nucleotide Surveillance Program.</title>
        <authorList>
            <person name="Tran T."/>
            <person name="Druce J."/>
        </authorList>
    </citation>
    <scope>NUCLEOTIDE SEQUENCE</scope>
    <source>
        <strain evidence="3">UCB-OBI-ISO-001</strain>
        <tissue evidence="3">Gonad</tissue>
    </source>
</reference>
<comment type="similarity">
    <text evidence="1">Belongs to the TCTP family.</text>
</comment>
<dbReference type="InterPro" id="IPR034737">
    <property type="entry name" value="TCTP"/>
</dbReference>
<proteinExistence type="inferred from homology"/>